<accession>A0A3M7QPE1</accession>
<keyword evidence="2" id="KW-1185">Reference proteome</keyword>
<reference evidence="1 2" key="1">
    <citation type="journal article" date="2018" name="Sci. Rep.">
        <title>Genomic signatures of local adaptation to the degree of environmental predictability in rotifers.</title>
        <authorList>
            <person name="Franch-Gras L."/>
            <person name="Hahn C."/>
            <person name="Garcia-Roger E.M."/>
            <person name="Carmona M.J."/>
            <person name="Serra M."/>
            <person name="Gomez A."/>
        </authorList>
    </citation>
    <scope>NUCLEOTIDE SEQUENCE [LARGE SCALE GENOMIC DNA]</scope>
    <source>
        <strain evidence="1">HYR1</strain>
    </source>
</reference>
<proteinExistence type="predicted"/>
<evidence type="ECO:0000313" key="1">
    <source>
        <dbReference type="EMBL" id="RNA13200.1"/>
    </source>
</evidence>
<dbReference type="AlphaFoldDB" id="A0A3M7QPE1"/>
<evidence type="ECO:0000313" key="2">
    <source>
        <dbReference type="Proteomes" id="UP000276133"/>
    </source>
</evidence>
<protein>
    <submittedName>
        <fullName evidence="1">Uncharacterized protein</fullName>
    </submittedName>
</protein>
<dbReference type="Proteomes" id="UP000276133">
    <property type="component" value="Unassembled WGS sequence"/>
</dbReference>
<name>A0A3M7QPE1_BRAPC</name>
<comment type="caution">
    <text evidence="1">The sequence shown here is derived from an EMBL/GenBank/DDBJ whole genome shotgun (WGS) entry which is preliminary data.</text>
</comment>
<gene>
    <name evidence="1" type="ORF">BpHYR1_033032</name>
</gene>
<organism evidence="1 2">
    <name type="scientific">Brachionus plicatilis</name>
    <name type="common">Marine rotifer</name>
    <name type="synonym">Brachionus muelleri</name>
    <dbReference type="NCBI Taxonomy" id="10195"/>
    <lineage>
        <taxon>Eukaryota</taxon>
        <taxon>Metazoa</taxon>
        <taxon>Spiralia</taxon>
        <taxon>Gnathifera</taxon>
        <taxon>Rotifera</taxon>
        <taxon>Eurotatoria</taxon>
        <taxon>Monogononta</taxon>
        <taxon>Pseudotrocha</taxon>
        <taxon>Ploima</taxon>
        <taxon>Brachionidae</taxon>
        <taxon>Brachionus</taxon>
    </lineage>
</organism>
<feature type="non-terminal residue" evidence="1">
    <location>
        <position position="1"/>
    </location>
</feature>
<sequence length="201" mass="22407">VRKDFLCAKGSSTYDLWWNDATKQCEYPCKIQCNKQIFGSSNSAAEVANMDRNLNSALCGADQNSNGNSGNQFGAYGNQFTQPALLDNLFNLSPHNHIILKKKVHEIQNFNKILNKSMIKLKNSIFLGAQLLAHFNMVCSDKYLYEQNVYQCQPSENSGYFAVNQDANPKPATLGPISRNENVMNTIPSNQASQTIQVMAN</sequence>
<dbReference type="EMBL" id="REGN01005474">
    <property type="protein sequence ID" value="RNA13200.1"/>
    <property type="molecule type" value="Genomic_DNA"/>
</dbReference>